<organism evidence="3 4">
    <name type="scientific">Rotaria magnacalcarata</name>
    <dbReference type="NCBI Taxonomy" id="392030"/>
    <lineage>
        <taxon>Eukaryota</taxon>
        <taxon>Metazoa</taxon>
        <taxon>Spiralia</taxon>
        <taxon>Gnathifera</taxon>
        <taxon>Rotifera</taxon>
        <taxon>Eurotatoria</taxon>
        <taxon>Bdelloidea</taxon>
        <taxon>Philodinida</taxon>
        <taxon>Philodinidae</taxon>
        <taxon>Rotaria</taxon>
    </lineage>
</organism>
<name>A0A817ARC9_9BILA</name>
<feature type="compositionally biased region" description="Acidic residues" evidence="1">
    <location>
        <begin position="92"/>
        <end position="101"/>
    </location>
</feature>
<dbReference type="EMBL" id="CAJNRF010009978">
    <property type="protein sequence ID" value="CAF2115733.1"/>
    <property type="molecule type" value="Genomic_DNA"/>
</dbReference>
<sequence>MPLGRNKSNTNILLCTEVYHSSRCIYRNKMNSKYLGLLLIFGFLFTLAQCGRLTERNDDDDSSDSNSGETVVRSIDDDDSDSGENVVRSIEDTDGADDESLREEKRAIHEFLQGDEEASQFLDQSRRLFTSDTKSHMKDAKKKYEENCERLLHPRYCPDLATWPAWNQAWNAATGKK</sequence>
<dbReference type="AlphaFoldDB" id="A0A817ARC9"/>
<reference evidence="3" key="1">
    <citation type="submission" date="2021-02" db="EMBL/GenBank/DDBJ databases">
        <authorList>
            <person name="Nowell W R."/>
        </authorList>
    </citation>
    <scope>NUCLEOTIDE SEQUENCE</scope>
</reference>
<evidence type="ECO:0000256" key="1">
    <source>
        <dbReference type="SAM" id="MobiDB-lite"/>
    </source>
</evidence>
<protein>
    <submittedName>
        <fullName evidence="3">Uncharacterized protein</fullName>
    </submittedName>
</protein>
<comment type="caution">
    <text evidence="3">The sequence shown here is derived from an EMBL/GenBank/DDBJ whole genome shotgun (WGS) entry which is preliminary data.</text>
</comment>
<feature type="region of interest" description="Disordered" evidence="1">
    <location>
        <begin position="55"/>
        <end position="101"/>
    </location>
</feature>
<dbReference type="EMBL" id="CAJNRG010019378">
    <property type="protein sequence ID" value="CAF2272425.1"/>
    <property type="molecule type" value="Genomic_DNA"/>
</dbReference>
<dbReference type="Proteomes" id="UP000663856">
    <property type="component" value="Unassembled WGS sequence"/>
</dbReference>
<dbReference type="Proteomes" id="UP000663887">
    <property type="component" value="Unassembled WGS sequence"/>
</dbReference>
<accession>A0A817ARC9</accession>
<gene>
    <name evidence="2" type="ORF">WKI299_LOCUS23169</name>
    <name evidence="3" type="ORF">XDN619_LOCUS37222</name>
</gene>
<evidence type="ECO:0000313" key="3">
    <source>
        <dbReference type="EMBL" id="CAF2272425.1"/>
    </source>
</evidence>
<evidence type="ECO:0000313" key="2">
    <source>
        <dbReference type="EMBL" id="CAF2115733.1"/>
    </source>
</evidence>
<evidence type="ECO:0000313" key="4">
    <source>
        <dbReference type="Proteomes" id="UP000663887"/>
    </source>
</evidence>
<proteinExistence type="predicted"/>